<dbReference type="EMBL" id="JNSL01000061">
    <property type="protein sequence ID" value="KGA17444.1"/>
    <property type="molecule type" value="Genomic_DNA"/>
</dbReference>
<dbReference type="CDD" id="cd00143">
    <property type="entry name" value="PP2Cc"/>
    <property type="match status" value="1"/>
</dbReference>
<dbReference type="AlphaFoldDB" id="A0A094Q5X1"/>
<comment type="caution">
    <text evidence="3">The sequence shown here is derived from an EMBL/GenBank/DDBJ whole genome shotgun (WGS) entry which is preliminary data.</text>
</comment>
<dbReference type="SUPFAM" id="SSF81606">
    <property type="entry name" value="PP2C-like"/>
    <property type="match status" value="1"/>
</dbReference>
<gene>
    <name evidence="3" type="ORF">GM51_10420</name>
</gene>
<dbReference type="PROSITE" id="PS51746">
    <property type="entry name" value="PPM_2"/>
    <property type="match status" value="1"/>
</dbReference>
<sequence>MSGLSLRFAARSEIGRVRRNNEDAGYAATDLLVVADGMGGHEAGELASAATIAAIVSAASTSAGADEVLTQLAEAVITSGEYIADVVAANRDLAGMGTTMTVVALREDRIAMAHVGDSRAYLFRANELQQMTKDHTFVQTLVDSGEITPAQAAVHPKRNLMMRAIDGIHAVEVDLSVRETWAGDRYLLCSDGLCGVIDSKTIAQCLSAKDLTHAVTLLIDAAMSAGAPDNITVVVADVVNGSIEVDPVLIGSAADAGNQSRLPAVDFPEEGDSPKPTSLSLSVNQKGRWLVPVFTTLGIITIFIAGTLWWLSNQWFVGVYTQNKVVAIFQGIPAGGMYRLVEVSTLSVSQLPEYEFGQVYQTFESPNLLAAQAAVARLQKSADSCELIPSSPGCPEVTP</sequence>
<dbReference type="GO" id="GO:0004722">
    <property type="term" value="F:protein serine/threonine phosphatase activity"/>
    <property type="evidence" value="ECO:0007669"/>
    <property type="project" value="InterPro"/>
</dbReference>
<keyword evidence="1" id="KW-0812">Transmembrane</keyword>
<evidence type="ECO:0000259" key="2">
    <source>
        <dbReference type="PROSITE" id="PS51746"/>
    </source>
</evidence>
<dbReference type="SMART" id="SM00332">
    <property type="entry name" value="PP2Cc"/>
    <property type="match status" value="1"/>
</dbReference>
<evidence type="ECO:0000313" key="3">
    <source>
        <dbReference type="EMBL" id="KGA17444.1"/>
    </source>
</evidence>
<dbReference type="InterPro" id="IPR001932">
    <property type="entry name" value="PPM-type_phosphatase-like_dom"/>
</dbReference>
<dbReference type="PANTHER" id="PTHR47992">
    <property type="entry name" value="PROTEIN PHOSPHATASE"/>
    <property type="match status" value="1"/>
</dbReference>
<evidence type="ECO:0000256" key="1">
    <source>
        <dbReference type="SAM" id="Phobius"/>
    </source>
</evidence>
<dbReference type="InterPro" id="IPR036457">
    <property type="entry name" value="PPM-type-like_dom_sf"/>
</dbReference>
<dbReference type="SMART" id="SM00331">
    <property type="entry name" value="PP2C_SIG"/>
    <property type="match status" value="1"/>
</dbReference>
<keyword evidence="1" id="KW-1133">Transmembrane helix</keyword>
<keyword evidence="1" id="KW-0472">Membrane</keyword>
<feature type="domain" description="PPM-type phosphatase" evidence="2">
    <location>
        <begin position="7"/>
        <end position="238"/>
    </location>
</feature>
<reference evidence="3" key="1">
    <citation type="submission" date="2014-06" db="EMBL/GenBank/DDBJ databases">
        <title>Key roles for freshwater Actinobacteria revealed by deep metagenomic sequencing.</title>
        <authorList>
            <person name="Ghai R."/>
            <person name="Mizuno C.M."/>
            <person name="Picazo A."/>
            <person name="Camacho A."/>
            <person name="Rodriguez-Valera F."/>
        </authorList>
    </citation>
    <scope>NUCLEOTIDE SEQUENCE</scope>
</reference>
<protein>
    <recommendedName>
        <fullName evidence="2">PPM-type phosphatase domain-containing protein</fullName>
    </recommendedName>
</protein>
<proteinExistence type="predicted"/>
<feature type="transmembrane region" description="Helical" evidence="1">
    <location>
        <begin position="289"/>
        <end position="311"/>
    </location>
</feature>
<dbReference type="InterPro" id="IPR015655">
    <property type="entry name" value="PP2C"/>
</dbReference>
<name>A0A094Q5X1_9ZZZZ</name>
<dbReference type="Gene3D" id="3.60.40.10">
    <property type="entry name" value="PPM-type phosphatase domain"/>
    <property type="match status" value="1"/>
</dbReference>
<organism evidence="3">
    <name type="scientific">freshwater metagenome</name>
    <dbReference type="NCBI Taxonomy" id="449393"/>
    <lineage>
        <taxon>unclassified sequences</taxon>
        <taxon>metagenomes</taxon>
        <taxon>ecological metagenomes</taxon>
    </lineage>
</organism>
<dbReference type="Pfam" id="PF00481">
    <property type="entry name" value="PP2C"/>
    <property type="match status" value="1"/>
</dbReference>
<accession>A0A094Q5X1</accession>